<dbReference type="EC" id="2.7.13.3" evidence="2"/>
<dbReference type="EMBL" id="JAEINI020000005">
    <property type="protein sequence ID" value="MCB5227122.1"/>
    <property type="molecule type" value="Genomic_DNA"/>
</dbReference>
<dbReference type="SMART" id="SM00091">
    <property type="entry name" value="PAS"/>
    <property type="match status" value="1"/>
</dbReference>
<dbReference type="CDD" id="cd00082">
    <property type="entry name" value="HisKA"/>
    <property type="match status" value="1"/>
</dbReference>
<keyword evidence="5" id="KW-0418">Kinase</keyword>
<protein>
    <recommendedName>
        <fullName evidence="2">histidine kinase</fullName>
        <ecNumber evidence="2">2.7.13.3</ecNumber>
    </recommendedName>
</protein>
<dbReference type="InterPro" id="IPR003661">
    <property type="entry name" value="HisK_dim/P_dom"/>
</dbReference>
<evidence type="ECO:0000256" key="5">
    <source>
        <dbReference type="ARBA" id="ARBA00022777"/>
    </source>
</evidence>
<evidence type="ECO:0000256" key="3">
    <source>
        <dbReference type="ARBA" id="ARBA00022553"/>
    </source>
</evidence>
<dbReference type="SMART" id="SM00388">
    <property type="entry name" value="HisKA"/>
    <property type="match status" value="1"/>
</dbReference>
<feature type="domain" description="PAC" evidence="10">
    <location>
        <begin position="532"/>
        <end position="584"/>
    </location>
</feature>
<keyword evidence="4" id="KW-0808">Transferase</keyword>
<dbReference type="Gene3D" id="3.30.450.20">
    <property type="entry name" value="PAS domain"/>
    <property type="match status" value="1"/>
</dbReference>
<dbReference type="InterPro" id="IPR013767">
    <property type="entry name" value="PAS_fold"/>
</dbReference>
<dbReference type="Pfam" id="PF00989">
    <property type="entry name" value="PAS"/>
    <property type="match status" value="1"/>
</dbReference>
<feature type="transmembrane region" description="Helical" evidence="7">
    <location>
        <begin position="45"/>
        <end position="71"/>
    </location>
</feature>
<dbReference type="SUPFAM" id="SSF55785">
    <property type="entry name" value="PYP-like sensor domain (PAS domain)"/>
    <property type="match status" value="1"/>
</dbReference>
<dbReference type="CDD" id="cd16922">
    <property type="entry name" value="HATPase_EvgS-ArcB-TorS-like"/>
    <property type="match status" value="1"/>
</dbReference>
<reference evidence="11 12" key="1">
    <citation type="submission" date="2021-10" db="EMBL/GenBank/DDBJ databases">
        <title>Alishewanella koreense sp. nov. isolated from seawater of southwestern coast in South Korea and the proposal for the reclassification of Rheinheimera perlucida and Rheinheimera tuosuensis as Arsukibacterium perlucida and Arsukibacterium tuosuensis.</title>
        <authorList>
            <person name="Kim K.H."/>
            <person name="Ruan W."/>
            <person name="Kim K.R."/>
            <person name="Baek J.H."/>
            <person name="Jeon C.O."/>
        </authorList>
    </citation>
    <scope>NUCLEOTIDE SEQUENCE [LARGE SCALE GENOMIC DNA]</scope>
    <source>
        <strain evidence="11 12">16-MA</strain>
    </source>
</reference>
<dbReference type="PRINTS" id="PR00344">
    <property type="entry name" value="BCTRLSENSOR"/>
</dbReference>
<keyword evidence="7" id="KW-0812">Transmembrane</keyword>
<dbReference type="NCBIfam" id="TIGR00229">
    <property type="entry name" value="sensory_box"/>
    <property type="match status" value="1"/>
</dbReference>
<evidence type="ECO:0000256" key="2">
    <source>
        <dbReference type="ARBA" id="ARBA00012438"/>
    </source>
</evidence>
<evidence type="ECO:0000259" key="10">
    <source>
        <dbReference type="PROSITE" id="PS50113"/>
    </source>
</evidence>
<dbReference type="PROSITE" id="PS50112">
    <property type="entry name" value="PAS"/>
    <property type="match status" value="1"/>
</dbReference>
<dbReference type="InterPro" id="IPR035965">
    <property type="entry name" value="PAS-like_dom_sf"/>
</dbReference>
<dbReference type="InterPro" id="IPR001610">
    <property type="entry name" value="PAC"/>
</dbReference>
<dbReference type="SMART" id="SM00387">
    <property type="entry name" value="HATPase_c"/>
    <property type="match status" value="1"/>
</dbReference>
<gene>
    <name evidence="11" type="ORF">JAO78_009885</name>
</gene>
<dbReference type="InterPro" id="IPR036890">
    <property type="entry name" value="HATPase_C_sf"/>
</dbReference>
<dbReference type="CDD" id="cd00130">
    <property type="entry name" value="PAS"/>
    <property type="match status" value="1"/>
</dbReference>
<organism evidence="11 12">
    <name type="scientific">Alishewanella maricola</name>
    <dbReference type="NCBI Taxonomy" id="2795740"/>
    <lineage>
        <taxon>Bacteria</taxon>
        <taxon>Pseudomonadati</taxon>
        <taxon>Pseudomonadota</taxon>
        <taxon>Gammaproteobacteria</taxon>
        <taxon>Alteromonadales</taxon>
        <taxon>Alteromonadaceae</taxon>
        <taxon>Alishewanella</taxon>
    </lineage>
</organism>
<keyword evidence="12" id="KW-1185">Reference proteome</keyword>
<dbReference type="InterPro" id="IPR000700">
    <property type="entry name" value="PAS-assoc_C"/>
</dbReference>
<dbReference type="Pfam" id="PF00512">
    <property type="entry name" value="HisKA"/>
    <property type="match status" value="1"/>
</dbReference>
<accession>A0ABS8C4B1</accession>
<comment type="caution">
    <text evidence="11">The sequence shown here is derived from an EMBL/GenBank/DDBJ whole genome shotgun (WGS) entry which is preliminary data.</text>
</comment>
<keyword evidence="3" id="KW-0597">Phosphoprotein</keyword>
<evidence type="ECO:0000256" key="7">
    <source>
        <dbReference type="SAM" id="Phobius"/>
    </source>
</evidence>
<dbReference type="InterPro" id="IPR004358">
    <property type="entry name" value="Sig_transdc_His_kin-like_C"/>
</dbReference>
<feature type="transmembrane region" description="Helical" evidence="7">
    <location>
        <begin position="20"/>
        <end position="39"/>
    </location>
</feature>
<evidence type="ECO:0000256" key="6">
    <source>
        <dbReference type="ARBA" id="ARBA00023012"/>
    </source>
</evidence>
<sequence length="817" mass="90688">MKFEHHARGWLRLATLPQLLLILLLSLLGFGFNFLRLPLFFDIDFIFGSVFAVLALVLLGTKAAIVVGIIAASATVLIWQHPFAWFIFSSEILWLNFRYGKNNQTNLVLLDLQFWLLALPVIIGCYALVLNAPSNTAVLIALKQISNGIFNTLVVAVLVAMMQLNKTLSKKLALPAISLGQLVFLTLLSSTLLAGSLPVIFDAKKSKALYELAVVERMAEISAVIALQLEHIPKPSSTLLPSELQQLTTSLPVDRGYALALLDSKKQLTQLMGQNQTITANAANALSTGFQHWQPSSELIPIQNWRKSRYVFTYPLRWQNEQFWLVIEQPAKSVVAQLEQDSAQQMVRFVLFLGLTIGISTLLSKAISLSLKRIDVASQRIQADITQQQKTVMPQSRVLEYSNLSLTLAQMSAHLNDAFQRSRITQCELEQQVTQRTEALQHSNSQQNAILSAASDFSIIATDPNGVIQFFSVGAEKMLGYQAEELVGKQTPEILHQSSEVMNRVKELNAELAEPVQGFRAFVIKAEQEGTETHEWTYLHKSGRPIPVSLTVTVIRDHSGKISGYLGIARDVSERHRTERLKNEFIATVSHELRTPLTAIYASLRLVNSGKICELNSKTTKLLTVAEQNCERLTILIDDLLDIEKLISGKFVMPLQIQLLQPLLEKAVEGVMSFANEYQIRFRIEVLSPAVYANVNAERLIQIIVNLLSNAIKFSPHGGEIKLVLSAEHNQARLEVIDRGQGIKDDFKSRIFEKFAQGDASSNRNKGGTGLGLAITKELTEKMGGQVGFDSQYGLGSTFWLAFALAKPGSCLNDETS</sequence>
<evidence type="ECO:0000256" key="4">
    <source>
        <dbReference type="ARBA" id="ARBA00022679"/>
    </source>
</evidence>
<feature type="transmembrane region" description="Helical" evidence="7">
    <location>
        <begin position="112"/>
        <end position="133"/>
    </location>
</feature>
<evidence type="ECO:0000313" key="12">
    <source>
        <dbReference type="Proteomes" id="UP000633814"/>
    </source>
</evidence>
<proteinExistence type="predicted"/>
<keyword evidence="7" id="KW-0472">Membrane</keyword>
<dbReference type="SUPFAM" id="SSF47384">
    <property type="entry name" value="Homodimeric domain of signal transducing histidine kinase"/>
    <property type="match status" value="1"/>
</dbReference>
<feature type="domain" description="Histidine kinase" evidence="8">
    <location>
        <begin position="588"/>
        <end position="807"/>
    </location>
</feature>
<dbReference type="PROSITE" id="PS50113">
    <property type="entry name" value="PAC"/>
    <property type="match status" value="1"/>
</dbReference>
<evidence type="ECO:0000259" key="9">
    <source>
        <dbReference type="PROSITE" id="PS50112"/>
    </source>
</evidence>
<feature type="domain" description="PAS" evidence="9">
    <location>
        <begin position="443"/>
        <end position="499"/>
    </location>
</feature>
<feature type="transmembrane region" description="Helical" evidence="7">
    <location>
        <begin position="145"/>
        <end position="164"/>
    </location>
</feature>
<dbReference type="Proteomes" id="UP000633814">
    <property type="component" value="Unassembled WGS sequence"/>
</dbReference>
<dbReference type="Gene3D" id="1.10.287.130">
    <property type="match status" value="1"/>
</dbReference>
<evidence type="ECO:0000313" key="11">
    <source>
        <dbReference type="EMBL" id="MCB5227122.1"/>
    </source>
</evidence>
<comment type="catalytic activity">
    <reaction evidence="1">
        <text>ATP + protein L-histidine = ADP + protein N-phospho-L-histidine.</text>
        <dbReference type="EC" id="2.7.13.3"/>
    </reaction>
</comment>
<dbReference type="SMART" id="SM00086">
    <property type="entry name" value="PAC"/>
    <property type="match status" value="1"/>
</dbReference>
<feature type="transmembrane region" description="Helical" evidence="7">
    <location>
        <begin position="176"/>
        <end position="201"/>
    </location>
</feature>
<dbReference type="PROSITE" id="PS50109">
    <property type="entry name" value="HIS_KIN"/>
    <property type="match status" value="1"/>
</dbReference>
<name>A0ABS8C4B1_9ALTE</name>
<dbReference type="InterPro" id="IPR000014">
    <property type="entry name" value="PAS"/>
</dbReference>
<dbReference type="Gene3D" id="3.30.565.10">
    <property type="entry name" value="Histidine kinase-like ATPase, C-terminal domain"/>
    <property type="match status" value="1"/>
</dbReference>
<dbReference type="InterPro" id="IPR050736">
    <property type="entry name" value="Sensor_HK_Regulatory"/>
</dbReference>
<keyword evidence="7" id="KW-1133">Transmembrane helix</keyword>
<dbReference type="InterPro" id="IPR036097">
    <property type="entry name" value="HisK_dim/P_sf"/>
</dbReference>
<dbReference type="InterPro" id="IPR005467">
    <property type="entry name" value="His_kinase_dom"/>
</dbReference>
<dbReference type="SUPFAM" id="SSF55874">
    <property type="entry name" value="ATPase domain of HSP90 chaperone/DNA topoisomerase II/histidine kinase"/>
    <property type="match status" value="1"/>
</dbReference>
<feature type="transmembrane region" description="Helical" evidence="7">
    <location>
        <begin position="349"/>
        <end position="371"/>
    </location>
</feature>
<dbReference type="Pfam" id="PF02518">
    <property type="entry name" value="HATPase_c"/>
    <property type="match status" value="1"/>
</dbReference>
<dbReference type="InterPro" id="IPR003594">
    <property type="entry name" value="HATPase_dom"/>
</dbReference>
<dbReference type="PANTHER" id="PTHR43711:SF30">
    <property type="entry name" value="HISTIDINE KINASE"/>
    <property type="match status" value="1"/>
</dbReference>
<keyword evidence="6" id="KW-0902">Two-component regulatory system</keyword>
<evidence type="ECO:0000256" key="1">
    <source>
        <dbReference type="ARBA" id="ARBA00000085"/>
    </source>
</evidence>
<dbReference type="PANTHER" id="PTHR43711">
    <property type="entry name" value="TWO-COMPONENT HISTIDINE KINASE"/>
    <property type="match status" value="1"/>
</dbReference>
<evidence type="ECO:0000259" key="8">
    <source>
        <dbReference type="PROSITE" id="PS50109"/>
    </source>
</evidence>